<sequence length="271" mass="31449">MHIIKNTSESFIGTILDLQGKSKDNFKCRHDLQEIEIRSELHIVNNGSKEVMLPTTYMVSAEDKRKILEILENIKVSDGFSSNIAYSINVKERKLIGLKSHDYYILLKYLFPIVIRGVLPNNVVEPVVEFAKFFSALCSKVLEKEFFLDLECRIATTLCKLEMIFSPSFFDIMIHFPIHLATEAKMAGLVQFRWMFPIEQEMSFFKNLIRNRAHPEGSIAEGYIANKCLLLCSRYLQGIKIKFNYLPRNYEDDGYNQRKQISIFNHSGRSL</sequence>
<dbReference type="InterPro" id="IPR025452">
    <property type="entry name" value="DUF4218"/>
</dbReference>
<dbReference type="PANTHER" id="PTHR48258:SF3">
    <property type="entry name" value="FK506-BINDING PROTEIN 4-LIKE ISOFORM X1"/>
    <property type="match status" value="1"/>
</dbReference>
<dbReference type="Proteomes" id="UP000236161">
    <property type="component" value="Unassembled WGS sequence"/>
</dbReference>
<reference evidence="2 3" key="1">
    <citation type="journal article" date="2017" name="Nature">
        <title>The Apostasia genome and the evolution of orchids.</title>
        <authorList>
            <person name="Zhang G.Q."/>
            <person name="Liu K.W."/>
            <person name="Li Z."/>
            <person name="Lohaus R."/>
            <person name="Hsiao Y.Y."/>
            <person name="Niu S.C."/>
            <person name="Wang J.Y."/>
            <person name="Lin Y.C."/>
            <person name="Xu Q."/>
            <person name="Chen L.J."/>
            <person name="Yoshida K."/>
            <person name="Fujiwara S."/>
            <person name="Wang Z.W."/>
            <person name="Zhang Y.Q."/>
            <person name="Mitsuda N."/>
            <person name="Wang M."/>
            <person name="Liu G.H."/>
            <person name="Pecoraro L."/>
            <person name="Huang H.X."/>
            <person name="Xiao X.J."/>
            <person name="Lin M."/>
            <person name="Wu X.Y."/>
            <person name="Wu W.L."/>
            <person name="Chen Y.Y."/>
            <person name="Chang S.B."/>
            <person name="Sakamoto S."/>
            <person name="Ohme-Takagi M."/>
            <person name="Yagi M."/>
            <person name="Zeng S.J."/>
            <person name="Shen C.Y."/>
            <person name="Yeh C.M."/>
            <person name="Luo Y.B."/>
            <person name="Tsai W.C."/>
            <person name="Van de Peer Y."/>
            <person name="Liu Z.J."/>
        </authorList>
    </citation>
    <scope>NUCLEOTIDE SEQUENCE [LARGE SCALE GENOMIC DNA]</scope>
    <source>
        <strain evidence="3">cv. Shenzhen</strain>
        <tissue evidence="2">Stem</tissue>
    </source>
</reference>
<dbReference type="PANTHER" id="PTHR48258">
    <property type="entry name" value="DUF4218 DOMAIN-CONTAINING PROTEIN-RELATED"/>
    <property type="match status" value="1"/>
</dbReference>
<dbReference type="OrthoDB" id="1933679at2759"/>
<dbReference type="AlphaFoldDB" id="A0A2I0B9Q6"/>
<evidence type="ECO:0000259" key="1">
    <source>
        <dbReference type="Pfam" id="PF13960"/>
    </source>
</evidence>
<keyword evidence="3" id="KW-1185">Reference proteome</keyword>
<proteinExistence type="predicted"/>
<organism evidence="2 3">
    <name type="scientific">Apostasia shenzhenica</name>
    <dbReference type="NCBI Taxonomy" id="1088818"/>
    <lineage>
        <taxon>Eukaryota</taxon>
        <taxon>Viridiplantae</taxon>
        <taxon>Streptophyta</taxon>
        <taxon>Embryophyta</taxon>
        <taxon>Tracheophyta</taxon>
        <taxon>Spermatophyta</taxon>
        <taxon>Magnoliopsida</taxon>
        <taxon>Liliopsida</taxon>
        <taxon>Asparagales</taxon>
        <taxon>Orchidaceae</taxon>
        <taxon>Apostasioideae</taxon>
        <taxon>Apostasia</taxon>
    </lineage>
</organism>
<accession>A0A2I0B9Q6</accession>
<evidence type="ECO:0000313" key="3">
    <source>
        <dbReference type="Proteomes" id="UP000236161"/>
    </source>
</evidence>
<dbReference type="EMBL" id="KZ451903">
    <property type="protein sequence ID" value="PKA64509.1"/>
    <property type="molecule type" value="Genomic_DNA"/>
</dbReference>
<dbReference type="Pfam" id="PF13960">
    <property type="entry name" value="DUF4218"/>
    <property type="match status" value="1"/>
</dbReference>
<gene>
    <name evidence="2" type="ORF">AXF42_Ash007254</name>
</gene>
<protein>
    <recommendedName>
        <fullName evidence="1">DUF4218 domain-containing protein</fullName>
    </recommendedName>
</protein>
<name>A0A2I0B9Q6_9ASPA</name>
<evidence type="ECO:0000313" key="2">
    <source>
        <dbReference type="EMBL" id="PKA64509.1"/>
    </source>
</evidence>
<feature type="domain" description="DUF4218" evidence="1">
    <location>
        <begin position="137"/>
        <end position="249"/>
    </location>
</feature>